<sequence length="294" mass="33245">MFKDNAVTNGVAIVVITYNPDLAEFYVNLSSYISQVCKVFIVDNSTSEFARRALVELAMEDTRIELLQQTENVGIARAQNVGIIKATAAGFKFVLEMDQDSSLPAEYVSSIVTSFNELVTKGAQVAGVGPLAVNASTDHVYDGLSRGEGLKQVEYTLSSGFLISTDVFSVVGVKREELFIDFVDWEWCWRAAEKGYKSFVDSKLEIGHMLGEGHVKLLFWWVGKPSPIRHYYQYRNFIFLLRQAYVPAKWKLKYSLVFIVKLFVYVAFFDQKKLRLAYVLRGLKDACRGKMGPF</sequence>
<dbReference type="Proteomes" id="UP000583279">
    <property type="component" value="Unassembled WGS sequence"/>
</dbReference>
<keyword evidence="1" id="KW-1003">Cell membrane</keyword>
<keyword evidence="1" id="KW-0472">Membrane</keyword>
<dbReference type="RefSeq" id="WP_169855525.1">
    <property type="nucleotide sequence ID" value="NZ_JAAQYK010000002.1"/>
</dbReference>
<feature type="domain" description="Glycosyltransferase 2-like" evidence="2">
    <location>
        <begin position="13"/>
        <end position="125"/>
    </location>
</feature>
<accession>A0A7Y1PYK1</accession>
<reference evidence="3 4" key="1">
    <citation type="journal article" date="2020" name="Front. Microbiol.">
        <title>Genetic Organization of the aprX-lipA2 Operon Affects the Proteolytic Potential of Pseudomonas Species in Milk.</title>
        <authorList>
            <person name="Maier C."/>
            <person name="Huptas C."/>
            <person name="von Neubeck M."/>
            <person name="Scherer S."/>
            <person name="Wenning M."/>
            <person name="Lucking G."/>
        </authorList>
    </citation>
    <scope>NUCLEOTIDE SEQUENCE [LARGE SCALE GENOMIC DNA]</scope>
    <source>
        <strain evidence="3 4">WS 4997</strain>
    </source>
</reference>
<protein>
    <submittedName>
        <fullName evidence="3">Glycosyltransferase family 2 protein</fullName>
    </submittedName>
</protein>
<gene>
    <name evidence="3" type="ORF">HBO18_07250</name>
</gene>
<dbReference type="CDD" id="cd02526">
    <property type="entry name" value="GT2_RfbF_like"/>
    <property type="match status" value="1"/>
</dbReference>
<dbReference type="Gene3D" id="3.90.550.10">
    <property type="entry name" value="Spore Coat Polysaccharide Biosynthesis Protein SpsA, Chain A"/>
    <property type="match status" value="1"/>
</dbReference>
<dbReference type="InterPro" id="IPR001173">
    <property type="entry name" value="Glyco_trans_2-like"/>
</dbReference>
<comment type="caution">
    <text evidence="3">The sequence shown here is derived from an EMBL/GenBank/DDBJ whole genome shotgun (WGS) entry which is preliminary data.</text>
</comment>
<dbReference type="EMBL" id="JAAQYK010000002">
    <property type="protein sequence ID" value="NNA43928.1"/>
    <property type="molecule type" value="Genomic_DNA"/>
</dbReference>
<evidence type="ECO:0000259" key="2">
    <source>
        <dbReference type="Pfam" id="PF00535"/>
    </source>
</evidence>
<dbReference type="Pfam" id="PF00535">
    <property type="entry name" value="Glycos_transf_2"/>
    <property type="match status" value="1"/>
</dbReference>
<organism evidence="3 4">
    <name type="scientific">Pseudomonas lactis</name>
    <dbReference type="NCBI Taxonomy" id="1615674"/>
    <lineage>
        <taxon>Bacteria</taxon>
        <taxon>Pseudomonadati</taxon>
        <taxon>Pseudomonadota</taxon>
        <taxon>Gammaproteobacteria</taxon>
        <taxon>Pseudomonadales</taxon>
        <taxon>Pseudomonadaceae</taxon>
        <taxon>Pseudomonas</taxon>
    </lineage>
</organism>
<dbReference type="SUPFAM" id="SSF53448">
    <property type="entry name" value="Nucleotide-diphospho-sugar transferases"/>
    <property type="match status" value="1"/>
</dbReference>
<evidence type="ECO:0000313" key="4">
    <source>
        <dbReference type="Proteomes" id="UP000583279"/>
    </source>
</evidence>
<evidence type="ECO:0000313" key="3">
    <source>
        <dbReference type="EMBL" id="NNA43928.1"/>
    </source>
</evidence>
<keyword evidence="1" id="KW-0997">Cell inner membrane</keyword>
<proteinExistence type="predicted"/>
<name>A0A7Y1PYK1_9PSED</name>
<keyword evidence="3" id="KW-0808">Transferase</keyword>
<dbReference type="AlphaFoldDB" id="A0A7Y1PYK1"/>
<evidence type="ECO:0000256" key="1">
    <source>
        <dbReference type="ARBA" id="ARBA00022519"/>
    </source>
</evidence>
<dbReference type="GO" id="GO:0016740">
    <property type="term" value="F:transferase activity"/>
    <property type="evidence" value="ECO:0007669"/>
    <property type="project" value="UniProtKB-KW"/>
</dbReference>
<dbReference type="InterPro" id="IPR029044">
    <property type="entry name" value="Nucleotide-diphossugar_trans"/>
</dbReference>